<keyword evidence="1" id="KW-0732">Signal</keyword>
<evidence type="ECO:0000313" key="3">
    <source>
        <dbReference type="Proteomes" id="UP000692954"/>
    </source>
</evidence>
<evidence type="ECO:0000256" key="1">
    <source>
        <dbReference type="SAM" id="SignalP"/>
    </source>
</evidence>
<proteinExistence type="predicted"/>
<dbReference type="AlphaFoldDB" id="A0A8S1P7Q1"/>
<dbReference type="Proteomes" id="UP000692954">
    <property type="component" value="Unassembled WGS sequence"/>
</dbReference>
<keyword evidence="3" id="KW-1185">Reference proteome</keyword>
<feature type="signal peptide" evidence="1">
    <location>
        <begin position="1"/>
        <end position="16"/>
    </location>
</feature>
<organism evidence="2 3">
    <name type="scientific">Paramecium sonneborni</name>
    <dbReference type="NCBI Taxonomy" id="65129"/>
    <lineage>
        <taxon>Eukaryota</taxon>
        <taxon>Sar</taxon>
        <taxon>Alveolata</taxon>
        <taxon>Ciliophora</taxon>
        <taxon>Intramacronucleata</taxon>
        <taxon>Oligohymenophorea</taxon>
        <taxon>Peniculida</taxon>
        <taxon>Parameciidae</taxon>
        <taxon>Paramecium</taxon>
    </lineage>
</organism>
<dbReference type="EMBL" id="CAJJDN010000071">
    <property type="protein sequence ID" value="CAD8098975.1"/>
    <property type="molecule type" value="Genomic_DNA"/>
</dbReference>
<gene>
    <name evidence="2" type="ORF">PSON_ATCC_30995.1.T0710078</name>
</gene>
<evidence type="ECO:0000313" key="2">
    <source>
        <dbReference type="EMBL" id="CAD8098975.1"/>
    </source>
</evidence>
<accession>A0A8S1P7Q1</accession>
<reference evidence="2" key="1">
    <citation type="submission" date="2021-01" db="EMBL/GenBank/DDBJ databases">
        <authorList>
            <consortium name="Genoscope - CEA"/>
            <person name="William W."/>
        </authorList>
    </citation>
    <scope>NUCLEOTIDE SEQUENCE</scope>
</reference>
<comment type="caution">
    <text evidence="2">The sequence shown here is derived from an EMBL/GenBank/DDBJ whole genome shotgun (WGS) entry which is preliminary data.</text>
</comment>
<dbReference type="OrthoDB" id="300682at2759"/>
<feature type="chain" id="PRO_5035765219" evidence="1">
    <location>
        <begin position="17"/>
        <end position="350"/>
    </location>
</feature>
<name>A0A8S1P7Q1_9CILI</name>
<sequence length="350" mass="40990">MRTIVLLFLFFIINYAQDQLQQEEAIQIVKDLKDATTKRLELLENTWKKYSTKKNDQICAFTDMVSEQETQCQSRNSQNQFISESITQSTQTIETNKLKIDKNLQRRKTLQELKCKSNVNNIKLLKDQKEAKTLSIQLQKSFAQSSGGSLLEMLQSNSLYEQLNLEVTEQEAQVIKLIQEAYSDQSEANTIESSEFNSQLQIQQNSKVQPYSSQKSMEKNRYLIITTSQEIAEKIDNDQQSITMNSINSVNKIDQLCTQLQKENEILKKLIDIEGERKIDLDDQLIILNGENQECDNSRRKMEIIALLLQQDYDREQIIYMKEKEAILKELDIYTDLLRYYLRQIYKSEN</sequence>
<protein>
    <submittedName>
        <fullName evidence="2">Uncharacterized protein</fullName>
    </submittedName>
</protein>